<sequence>MKLSNKFIVTPAATSCPSFTVEVQGENKEASFTVDPSKTQLMQSWDNNLGDFGLLHSTMGYLQCARLGGG</sequence>
<dbReference type="EMBL" id="JBGFUD010007931">
    <property type="protein sequence ID" value="MFH4981811.1"/>
    <property type="molecule type" value="Genomic_DNA"/>
</dbReference>
<evidence type="ECO:0000313" key="2">
    <source>
        <dbReference type="Proteomes" id="UP001608902"/>
    </source>
</evidence>
<proteinExistence type="predicted"/>
<evidence type="ECO:0000313" key="1">
    <source>
        <dbReference type="EMBL" id="MFH4981811.1"/>
    </source>
</evidence>
<keyword evidence="2" id="KW-1185">Reference proteome</keyword>
<name>A0ABD6ER81_9BILA</name>
<accession>A0ABD6ER81</accession>
<gene>
    <name evidence="1" type="ORF">AB6A40_008520</name>
</gene>
<comment type="caution">
    <text evidence="1">The sequence shown here is derived from an EMBL/GenBank/DDBJ whole genome shotgun (WGS) entry which is preliminary data.</text>
</comment>
<dbReference type="Proteomes" id="UP001608902">
    <property type="component" value="Unassembled WGS sequence"/>
</dbReference>
<protein>
    <submittedName>
        <fullName evidence="1">Uncharacterized protein</fullName>
    </submittedName>
</protein>
<feature type="non-terminal residue" evidence="1">
    <location>
        <position position="70"/>
    </location>
</feature>
<reference evidence="1 2" key="1">
    <citation type="submission" date="2024-08" db="EMBL/GenBank/DDBJ databases">
        <title>Gnathostoma spinigerum genome.</title>
        <authorList>
            <person name="Gonzalez-Bertolin B."/>
            <person name="Monzon S."/>
            <person name="Zaballos A."/>
            <person name="Jimenez P."/>
            <person name="Dekumyoy P."/>
            <person name="Varona S."/>
            <person name="Cuesta I."/>
            <person name="Sumanam S."/>
            <person name="Adisakwattana P."/>
            <person name="Gasser R.B."/>
            <person name="Hernandez-Gonzalez A."/>
            <person name="Young N.D."/>
            <person name="Perteguer M.J."/>
        </authorList>
    </citation>
    <scope>NUCLEOTIDE SEQUENCE [LARGE SCALE GENOMIC DNA]</scope>
    <source>
        <strain evidence="1">AL3</strain>
        <tissue evidence="1">Liver</tissue>
    </source>
</reference>
<dbReference type="AlphaFoldDB" id="A0ABD6ER81"/>
<organism evidence="1 2">
    <name type="scientific">Gnathostoma spinigerum</name>
    <dbReference type="NCBI Taxonomy" id="75299"/>
    <lineage>
        <taxon>Eukaryota</taxon>
        <taxon>Metazoa</taxon>
        <taxon>Ecdysozoa</taxon>
        <taxon>Nematoda</taxon>
        <taxon>Chromadorea</taxon>
        <taxon>Rhabditida</taxon>
        <taxon>Spirurina</taxon>
        <taxon>Gnathostomatomorpha</taxon>
        <taxon>Gnathostomatoidea</taxon>
        <taxon>Gnathostomatidae</taxon>
        <taxon>Gnathostoma</taxon>
    </lineage>
</organism>